<evidence type="ECO:0000256" key="4">
    <source>
        <dbReference type="ARBA" id="ARBA00023163"/>
    </source>
</evidence>
<evidence type="ECO:0000256" key="3">
    <source>
        <dbReference type="ARBA" id="ARBA00023125"/>
    </source>
</evidence>
<dbReference type="Pfam" id="PF04082">
    <property type="entry name" value="Fungal_trans"/>
    <property type="match status" value="1"/>
</dbReference>
<accession>A0A3F3PIS3</accession>
<evidence type="ECO:0000256" key="7">
    <source>
        <dbReference type="SAM" id="MobiDB-lite"/>
    </source>
</evidence>
<protein>
    <submittedName>
        <fullName evidence="9">Fungal-specific transcription factor domain-domain-containing protein</fullName>
    </submittedName>
</protein>
<sequence length="529" mass="59711">MASNPDSESVSPSTSTSKISIPRLSIREVAAGPRTRKACKECRIRKAKCDGHQPCSRCAACGVECLYIDGKRETMERRYQDLESRVQAYEKVLRRVQFRVPPEEGDLIAQTLAHYGLSTEVINTVTDHAHLSATEDDTVYAIECVQEDLHSSKTLQPIGFIGGPSELSWIQDLNQEVEKYTISSEGISPKEVPTNDSEVLSRVSYFLDDQELAIYGNIDLQTQPPQGVAERLLCLYFQTVHLSFPIISKLSFTQQVGRYYANPNLRPPNKWLAILNLVFAAAAKFAHLVPQHLMQSMDSPTEYFSRAQQLATAENPLTEHPNLQQVQIEGLTAFLCMVFGHINRSWRVCGIAIRSSIAMGINLRNQSKEISNTSREIRYRVWWSLYTLENTLSVMTGRPTGTSDRFCTTPLPIPFEEEQFHRDPAARLLADSGFRAEYMGDFAFFGCTPANRPPNTDKIGGRRPGSKLQDIIPNTSRYFLYFVELTKIMRQALARFWISCLIFLTESGWLRCLHGGVSYTTSCSQQPYC</sequence>
<feature type="region of interest" description="Disordered" evidence="7">
    <location>
        <begin position="1"/>
        <end position="22"/>
    </location>
</feature>
<keyword evidence="4" id="KW-0804">Transcription</keyword>
<dbReference type="PROSITE" id="PS00463">
    <property type="entry name" value="ZN2_CY6_FUNGAL_1"/>
    <property type="match status" value="1"/>
</dbReference>
<dbReference type="STRING" id="1341132.A0A3F3PIS3"/>
<evidence type="ECO:0000256" key="2">
    <source>
        <dbReference type="ARBA" id="ARBA00023015"/>
    </source>
</evidence>
<dbReference type="InterPro" id="IPR001138">
    <property type="entry name" value="Zn2Cys6_DnaBD"/>
</dbReference>
<dbReference type="SMART" id="SM00066">
    <property type="entry name" value="GAL4"/>
    <property type="match status" value="1"/>
</dbReference>
<dbReference type="RefSeq" id="XP_026619872.1">
    <property type="nucleotide sequence ID" value="XM_026775057.1"/>
</dbReference>
<feature type="coiled-coil region" evidence="6">
    <location>
        <begin position="72"/>
        <end position="99"/>
    </location>
</feature>
<dbReference type="GO" id="GO:0000981">
    <property type="term" value="F:DNA-binding transcription factor activity, RNA polymerase II-specific"/>
    <property type="evidence" value="ECO:0007669"/>
    <property type="project" value="InterPro"/>
</dbReference>
<dbReference type="SUPFAM" id="SSF57701">
    <property type="entry name" value="Zn2/Cys6 DNA-binding domain"/>
    <property type="match status" value="1"/>
</dbReference>
<dbReference type="GO" id="GO:0008270">
    <property type="term" value="F:zinc ion binding"/>
    <property type="evidence" value="ECO:0007669"/>
    <property type="project" value="InterPro"/>
</dbReference>
<dbReference type="GeneID" id="38143413"/>
<keyword evidence="1" id="KW-0479">Metal-binding</keyword>
<dbReference type="GO" id="GO:0003677">
    <property type="term" value="F:DNA binding"/>
    <property type="evidence" value="ECO:0007669"/>
    <property type="project" value="UniProtKB-KW"/>
</dbReference>
<keyword evidence="3" id="KW-0238">DNA-binding</keyword>
<dbReference type="CDD" id="cd00067">
    <property type="entry name" value="GAL4"/>
    <property type="match status" value="1"/>
</dbReference>
<evidence type="ECO:0000256" key="5">
    <source>
        <dbReference type="ARBA" id="ARBA00023242"/>
    </source>
</evidence>
<proteinExistence type="predicted"/>
<dbReference type="PANTHER" id="PTHR47654">
    <property type="entry name" value="ZN(II)2CYS6 TRANSCRIPTION FACTOR (EUROFUNG)-RELATED"/>
    <property type="match status" value="1"/>
</dbReference>
<evidence type="ECO:0000313" key="9">
    <source>
        <dbReference type="EMBL" id="RDH26850.1"/>
    </source>
</evidence>
<keyword evidence="6" id="KW-0175">Coiled coil</keyword>
<evidence type="ECO:0000313" key="10">
    <source>
        <dbReference type="Proteomes" id="UP000253729"/>
    </source>
</evidence>
<reference evidence="9 10" key="1">
    <citation type="submission" date="2018-07" db="EMBL/GenBank/DDBJ databases">
        <title>The genomes of Aspergillus section Nigri reveals drivers in fungal speciation.</title>
        <authorList>
            <consortium name="DOE Joint Genome Institute"/>
            <person name="Vesth T.C."/>
            <person name="Nybo J."/>
            <person name="Theobald S."/>
            <person name="Brandl J."/>
            <person name="Frisvad J.C."/>
            <person name="Nielsen K.F."/>
            <person name="Lyhne E.K."/>
            <person name="Kogle M.E."/>
            <person name="Kuo A."/>
            <person name="Riley R."/>
            <person name="Clum A."/>
            <person name="Nolan M."/>
            <person name="Lipzen A."/>
            <person name="Salamov A."/>
            <person name="Henrissat B."/>
            <person name="Wiebenga A."/>
            <person name="De vries R.P."/>
            <person name="Grigoriev I.V."/>
            <person name="Mortensen U.H."/>
            <person name="Andersen M.R."/>
            <person name="Baker S.E."/>
        </authorList>
    </citation>
    <scope>NUCLEOTIDE SEQUENCE [LARGE SCALE GENOMIC DNA]</scope>
    <source>
        <strain evidence="9 10">CBS 139.54b</strain>
    </source>
</reference>
<dbReference type="CDD" id="cd12148">
    <property type="entry name" value="fungal_TF_MHR"/>
    <property type="match status" value="1"/>
</dbReference>
<organism evidence="9 10">
    <name type="scientific">Aspergillus welwitschiae</name>
    <dbReference type="NCBI Taxonomy" id="1341132"/>
    <lineage>
        <taxon>Eukaryota</taxon>
        <taxon>Fungi</taxon>
        <taxon>Dikarya</taxon>
        <taxon>Ascomycota</taxon>
        <taxon>Pezizomycotina</taxon>
        <taxon>Eurotiomycetes</taxon>
        <taxon>Eurotiomycetidae</taxon>
        <taxon>Eurotiales</taxon>
        <taxon>Aspergillaceae</taxon>
        <taxon>Aspergillus</taxon>
        <taxon>Aspergillus subgen. Circumdati</taxon>
    </lineage>
</organism>
<keyword evidence="2" id="KW-0805">Transcription regulation</keyword>
<dbReference type="PANTHER" id="PTHR47654:SF1">
    <property type="entry name" value="ZN(II)2CYS6 TRANSCRIPTION FACTOR (EUROFUNG)"/>
    <property type="match status" value="1"/>
</dbReference>
<dbReference type="AlphaFoldDB" id="A0A3F3PIS3"/>
<gene>
    <name evidence="9" type="ORF">BDQ94DRAFT_186097</name>
</gene>
<evidence type="ECO:0000256" key="1">
    <source>
        <dbReference type="ARBA" id="ARBA00022723"/>
    </source>
</evidence>
<dbReference type="Pfam" id="PF00172">
    <property type="entry name" value="Zn_clus"/>
    <property type="match status" value="1"/>
</dbReference>
<dbReference type="SMART" id="SM00906">
    <property type="entry name" value="Fungal_trans"/>
    <property type="match status" value="1"/>
</dbReference>
<keyword evidence="10" id="KW-1185">Reference proteome</keyword>
<evidence type="ECO:0000256" key="6">
    <source>
        <dbReference type="SAM" id="Coils"/>
    </source>
</evidence>
<evidence type="ECO:0000259" key="8">
    <source>
        <dbReference type="PROSITE" id="PS50048"/>
    </source>
</evidence>
<dbReference type="InterPro" id="IPR007219">
    <property type="entry name" value="XnlR_reg_dom"/>
</dbReference>
<keyword evidence="5" id="KW-0539">Nucleus</keyword>
<dbReference type="Gene3D" id="4.10.240.10">
    <property type="entry name" value="Zn(2)-C6 fungal-type DNA-binding domain"/>
    <property type="match status" value="1"/>
</dbReference>
<dbReference type="EMBL" id="KZ852113">
    <property type="protein sequence ID" value="RDH26850.1"/>
    <property type="molecule type" value="Genomic_DNA"/>
</dbReference>
<name>A0A3F3PIS3_9EURO</name>
<dbReference type="GO" id="GO:0006351">
    <property type="term" value="P:DNA-templated transcription"/>
    <property type="evidence" value="ECO:0007669"/>
    <property type="project" value="InterPro"/>
</dbReference>
<dbReference type="InterPro" id="IPR036864">
    <property type="entry name" value="Zn2-C6_fun-type_DNA-bd_sf"/>
</dbReference>
<dbReference type="Proteomes" id="UP000253729">
    <property type="component" value="Unassembled WGS sequence"/>
</dbReference>
<feature type="domain" description="Zn(2)-C6 fungal-type" evidence="8">
    <location>
        <begin position="38"/>
        <end position="67"/>
    </location>
</feature>
<dbReference type="PROSITE" id="PS50048">
    <property type="entry name" value="ZN2_CY6_FUNGAL_2"/>
    <property type="match status" value="1"/>
</dbReference>
<dbReference type="GO" id="GO:0009893">
    <property type="term" value="P:positive regulation of metabolic process"/>
    <property type="evidence" value="ECO:0007669"/>
    <property type="project" value="UniProtKB-ARBA"/>
</dbReference>
<dbReference type="InterPro" id="IPR053230">
    <property type="entry name" value="Trans_reg_galc"/>
</dbReference>